<organism evidence="1">
    <name type="scientific">Methylophaga aminisulfidivorans</name>
    <dbReference type="NCBI Taxonomy" id="230105"/>
    <lineage>
        <taxon>Bacteria</taxon>
        <taxon>Pseudomonadati</taxon>
        <taxon>Pseudomonadota</taxon>
        <taxon>Gammaproteobacteria</taxon>
        <taxon>Thiotrichales</taxon>
        <taxon>Piscirickettsiaceae</taxon>
        <taxon>Methylophaga</taxon>
    </lineage>
</organism>
<sequence length="174" mass="20228">MNNDRDLNNYKYDESSGIHKDFYDFINQGLNEAELFVTDVMNNVTGGASIDENQHNIAQVLIDEELDLEVIVSNMSYFDLISLSDKKITDEIRSIYDRLETPIMPLMKDPSRLPVLNTPIYTNDIEEKIALSWLKVDMSCSDSEIRTAFNNWLKQHRKNENAATKQKRRVHKLK</sequence>
<dbReference type="Proteomes" id="UP000886384">
    <property type="component" value="Unassembled WGS sequence"/>
</dbReference>
<proteinExistence type="predicted"/>
<dbReference type="EMBL" id="DRHY01000321">
    <property type="protein sequence ID" value="HEC75411.1"/>
    <property type="molecule type" value="Genomic_DNA"/>
</dbReference>
<comment type="caution">
    <text evidence="1">The sequence shown here is derived from an EMBL/GenBank/DDBJ whole genome shotgun (WGS) entry which is preliminary data.</text>
</comment>
<protein>
    <submittedName>
        <fullName evidence="1">Uncharacterized protein</fullName>
    </submittedName>
</protein>
<gene>
    <name evidence="1" type="ORF">ENI26_13755</name>
</gene>
<name>A0A7C2AJ80_9GAMM</name>
<accession>A0A7C2AJ80</accession>
<dbReference type="AlphaFoldDB" id="A0A7C2AJ80"/>
<reference evidence="1" key="1">
    <citation type="journal article" date="2020" name="mSystems">
        <title>Genome- and Community-Level Interaction Insights into Carbon Utilization and Element Cycling Functions of Hydrothermarchaeota in Hydrothermal Sediment.</title>
        <authorList>
            <person name="Zhou Z."/>
            <person name="Liu Y."/>
            <person name="Xu W."/>
            <person name="Pan J."/>
            <person name="Luo Z.H."/>
            <person name="Li M."/>
        </authorList>
    </citation>
    <scope>NUCLEOTIDE SEQUENCE [LARGE SCALE GENOMIC DNA]</scope>
    <source>
        <strain evidence="1">HyVt-380</strain>
    </source>
</reference>
<feature type="non-terminal residue" evidence="1">
    <location>
        <position position="174"/>
    </location>
</feature>
<evidence type="ECO:0000313" key="1">
    <source>
        <dbReference type="EMBL" id="HEC75411.1"/>
    </source>
</evidence>